<evidence type="ECO:0000313" key="2">
    <source>
        <dbReference type="EMBL" id="AJJ37104.1"/>
    </source>
</evidence>
<evidence type="ECO:0000256" key="1">
    <source>
        <dbReference type="SAM" id="SignalP"/>
    </source>
</evidence>
<protein>
    <recommendedName>
        <fullName evidence="4">Secreted protein</fullName>
    </recommendedName>
</protein>
<reference evidence="2 3" key="1">
    <citation type="journal article" date="2015" name="Genome Announc.">
        <title>Thirty-Two Complete Genome Assemblies of Nine Yersinia Species, Including Y. pestis, Y. pseudotuberculosis, and Y. enterocolitica.</title>
        <authorList>
            <person name="Johnson S.L."/>
            <person name="Daligault H.E."/>
            <person name="Davenport K.W."/>
            <person name="Jaissle J."/>
            <person name="Frey K.G."/>
            <person name="Ladner J.T."/>
            <person name="Broomall S.M."/>
            <person name="Bishop-Lilly K.A."/>
            <person name="Bruce D.C."/>
            <person name="Coyne S.R."/>
            <person name="Gibbons H.S."/>
            <person name="Lo C.C."/>
            <person name="Munk A.C."/>
            <person name="Rosenzweig C.N."/>
            <person name="Koroleva G.I."/>
            <person name="Palacios G.F."/>
            <person name="Redden C.L."/>
            <person name="Xu Y."/>
            <person name="Minogue T.D."/>
            <person name="Chain P.S."/>
        </authorList>
    </citation>
    <scope>NUCLEOTIDE SEQUENCE [LARGE SCALE GENOMIC DNA]</scope>
    <source>
        <strain evidence="2 3">Y231</strain>
    </source>
</reference>
<name>A0ABN4FIA1_9GAMM</name>
<feature type="chain" id="PRO_5045429718" description="Secreted protein" evidence="1">
    <location>
        <begin position="31"/>
        <end position="91"/>
    </location>
</feature>
<evidence type="ECO:0000313" key="3">
    <source>
        <dbReference type="Proteomes" id="UP000031883"/>
    </source>
</evidence>
<proteinExistence type="predicted"/>
<keyword evidence="3" id="KW-1185">Reference proteome</keyword>
<evidence type="ECO:0008006" key="4">
    <source>
        <dbReference type="Google" id="ProtNLM"/>
    </source>
</evidence>
<dbReference type="Proteomes" id="UP000031883">
    <property type="component" value="Chromosome"/>
</dbReference>
<accession>A0ABN4FIA1</accession>
<keyword evidence="1" id="KW-0732">Signal</keyword>
<feature type="signal peptide" evidence="1">
    <location>
        <begin position="1"/>
        <end position="30"/>
    </location>
</feature>
<gene>
    <name evidence="2" type="ORF">CH54_2474</name>
</gene>
<sequence length="91" mass="9978">MQIKQKTLKSFLAASFCLGLFLAVVPTAMSHLSSEELLLCHPCSDKCDDDTSDECPLNDAVLYPTGSYSSMSSFTVPPPVQWKCWFGCPLP</sequence>
<organism evidence="2 3">
    <name type="scientific">Yersinia rochesterensis</name>
    <dbReference type="NCBI Taxonomy" id="1604335"/>
    <lineage>
        <taxon>Bacteria</taxon>
        <taxon>Pseudomonadati</taxon>
        <taxon>Pseudomonadota</taxon>
        <taxon>Gammaproteobacteria</taxon>
        <taxon>Enterobacterales</taxon>
        <taxon>Yersiniaceae</taxon>
        <taxon>Yersinia</taxon>
    </lineage>
</organism>
<dbReference type="EMBL" id="CP009997">
    <property type="protein sequence ID" value="AJJ37104.1"/>
    <property type="molecule type" value="Genomic_DNA"/>
</dbReference>